<evidence type="ECO:0000256" key="8">
    <source>
        <dbReference type="ARBA" id="ARBA00022763"/>
    </source>
</evidence>
<dbReference type="Gene3D" id="1.25.40.20">
    <property type="entry name" value="Ankyrin repeat-containing domain"/>
    <property type="match status" value="1"/>
</dbReference>
<dbReference type="AlphaFoldDB" id="A0AAF3FE58"/>
<organism evidence="16 17">
    <name type="scientific">Mesorhabditis belari</name>
    <dbReference type="NCBI Taxonomy" id="2138241"/>
    <lineage>
        <taxon>Eukaryota</taxon>
        <taxon>Metazoa</taxon>
        <taxon>Ecdysozoa</taxon>
        <taxon>Nematoda</taxon>
        <taxon>Chromadorea</taxon>
        <taxon>Rhabditida</taxon>
        <taxon>Rhabditina</taxon>
        <taxon>Rhabditomorpha</taxon>
        <taxon>Rhabditoidea</taxon>
        <taxon>Rhabditidae</taxon>
        <taxon>Mesorhabditinae</taxon>
        <taxon>Mesorhabditis</taxon>
    </lineage>
</organism>
<evidence type="ECO:0000256" key="1">
    <source>
        <dbReference type="ARBA" id="ARBA00004123"/>
    </source>
</evidence>
<keyword evidence="11 14" id="KW-0040">ANK repeat</keyword>
<comment type="similarity">
    <text evidence="3">Belongs to the Tonsoku family.</text>
</comment>
<sequence>MKKKNKRDLIKNLERANAGCDVSKQIDASYELAEAYRKDDDLVNAIQSFENTFHLAKQNRDKQHWSLSARALAEIYANRNDLPQASHYAEVYRSVAAEFRWASEIQLSYHVTAYVHQVVWSLSGIKSLLEKSYEWAQKSYKYLLENGKIIDGNKEDVLRAGPTIVRLSTVSLLLAQILSKLGKQQSAVQYAEKALKAAKKSGDSNVIISTFQAYYDDYATANKLEIAKDMMNEANKLKTKKEKCIASLYLLKAYLYHCQELPKAREECYGIVAHHWQELDEDERKTVRQTAVTLWRLVKAEKEISNWEILSRSSGNKSILKTRYEKLGDFATESRLYSLALRYYRKFEAYAEISQDKATALEAVVTTFLDCLKKCKHLPQNPSEGLAFVEKLISLQERCGKDTDASRELRFELLLFTGIQIEKARDELKKLSGICEKELESAQAAFSCFANGIDDEEADDEELEIDRCDCKRCPLDFPNDQKVFALFQEEAKLFFKRNHKDKEGETELHKAARDGDVDKVRLMVTELGFNVNETDNGFWTPLHEATNVPIAEILLDNGAKVDPKSKVSLICDGENDSGGGCTPLMSACYYANLDLAELLLSRGASVTAKNDRGYTAVDFLKLAITNGSVSDECIEPARIFAEKMENQQLKAGMEPRKEELIRLGKGVPRRKPLQNSTLFQTQSTLGPSQSQCFEEEIPIRATKRSSGGNIFVIPDVICDDNEEQENRYSKRPSTSSRMNDLLYNDEENSNDEFNINTRKRPKRSKTFEKDDDLPFIDDSFPTDSRLYEPPSQDPSQVFGTQFDAPSTSHPNFGFNASADVPMARTKDLPPPTPPANSSPNYASQTVPGPSRTRQIRIKITYQNADGSPFLNNDGQPQSSHLIMVNRADRFATLSSHSKCLEVLSGRPHLWFFDGCDVDKEITIGDLAPEDGLFSIVCQISQISVDGEYRRIAEISLIDVAQALSTLTITSELDASEIILRKNTLTEMNAALGTIRGSTPKLIKMRFAELGKLSPTSSCFSSWANRFTNTTVLSMTACGLTNEHVNALTKTDGTFSIQDLDISYNIFSDGQILSSFLSRLGQLKELDLRGTNITRFLETLSNTLSNIHTLECLELSHNDWITTEIFQQIFEGCSSLTSLRCENVPIDVVSLDVASGTNMRRLSLSFCPITSSGINQLIEWIQFSQVEEVDLSGVTLTLENFAELLQSRRGKAFPLRVMCEIDNALPEAEQIYDLFYMKYRENDDVRFRFSESINRKMQDYGSCAERFFF</sequence>
<name>A0AAF3FE58_9BILA</name>
<keyword evidence="10" id="KW-0156">Chromatin regulator</keyword>
<evidence type="ECO:0000256" key="14">
    <source>
        <dbReference type="PROSITE-ProRule" id="PRU00023"/>
    </source>
</evidence>
<dbReference type="InterPro" id="IPR032675">
    <property type="entry name" value="LRR_dom_sf"/>
</dbReference>
<feature type="region of interest" description="Disordered" evidence="15">
    <location>
        <begin position="722"/>
        <end position="851"/>
    </location>
</feature>
<dbReference type="InterPro" id="IPR019734">
    <property type="entry name" value="TPR_rpt"/>
</dbReference>
<dbReference type="Pfam" id="PF13516">
    <property type="entry name" value="LRR_6"/>
    <property type="match status" value="1"/>
</dbReference>
<evidence type="ECO:0000256" key="13">
    <source>
        <dbReference type="ARBA" id="ARBA00023242"/>
    </source>
</evidence>
<evidence type="ECO:0000256" key="3">
    <source>
        <dbReference type="ARBA" id="ARBA00010999"/>
    </source>
</evidence>
<protein>
    <recommendedName>
        <fullName evidence="4">Tonsoku-like protein</fullName>
    </recommendedName>
</protein>
<dbReference type="SMART" id="SM00028">
    <property type="entry name" value="TPR"/>
    <property type="match status" value="2"/>
</dbReference>
<dbReference type="GO" id="GO:0043596">
    <property type="term" value="C:nuclear replication fork"/>
    <property type="evidence" value="ECO:0007669"/>
    <property type="project" value="TreeGrafter"/>
</dbReference>
<dbReference type="Pfam" id="PF13857">
    <property type="entry name" value="Ank_5"/>
    <property type="match status" value="1"/>
</dbReference>
<dbReference type="GO" id="GO:0000724">
    <property type="term" value="P:double-strand break repair via homologous recombination"/>
    <property type="evidence" value="ECO:0007669"/>
    <property type="project" value="TreeGrafter"/>
</dbReference>
<evidence type="ECO:0000256" key="15">
    <source>
        <dbReference type="SAM" id="MobiDB-lite"/>
    </source>
</evidence>
<evidence type="ECO:0000256" key="6">
    <source>
        <dbReference type="ARBA" id="ARBA00022614"/>
    </source>
</evidence>
<feature type="repeat" description="ANK" evidence="14">
    <location>
        <begin position="579"/>
        <end position="611"/>
    </location>
</feature>
<keyword evidence="8" id="KW-0227">DNA damage</keyword>
<evidence type="ECO:0000256" key="4">
    <source>
        <dbReference type="ARBA" id="ARBA00017829"/>
    </source>
</evidence>
<proteinExistence type="inferred from homology"/>
<keyword evidence="13" id="KW-0539">Nucleus</keyword>
<dbReference type="GO" id="GO:0006325">
    <property type="term" value="P:chromatin organization"/>
    <property type="evidence" value="ECO:0007669"/>
    <property type="project" value="UniProtKB-KW"/>
</dbReference>
<keyword evidence="7" id="KW-0677">Repeat</keyword>
<evidence type="ECO:0000313" key="16">
    <source>
        <dbReference type="Proteomes" id="UP000887575"/>
    </source>
</evidence>
<evidence type="ECO:0000313" key="17">
    <source>
        <dbReference type="WBParaSite" id="MBELARI_LOCUS5087"/>
    </source>
</evidence>
<dbReference type="PROSITE" id="PS50297">
    <property type="entry name" value="ANK_REP_REGION"/>
    <property type="match status" value="2"/>
</dbReference>
<keyword evidence="6" id="KW-0433">Leucine-rich repeat</keyword>
<dbReference type="PANTHER" id="PTHR46358:SF1">
    <property type="entry name" value="TONSOKU-LIKE PROTEIN"/>
    <property type="match status" value="1"/>
</dbReference>
<dbReference type="InterPro" id="IPR002110">
    <property type="entry name" value="Ankyrin_rpt"/>
</dbReference>
<evidence type="ECO:0000256" key="5">
    <source>
        <dbReference type="ARBA" id="ARBA00022454"/>
    </source>
</evidence>
<evidence type="ECO:0000256" key="9">
    <source>
        <dbReference type="ARBA" id="ARBA00022803"/>
    </source>
</evidence>
<dbReference type="SUPFAM" id="SSF52047">
    <property type="entry name" value="RNI-like"/>
    <property type="match status" value="1"/>
</dbReference>
<dbReference type="InterPro" id="IPR011990">
    <property type="entry name" value="TPR-like_helical_dom_sf"/>
</dbReference>
<evidence type="ECO:0000256" key="10">
    <source>
        <dbReference type="ARBA" id="ARBA00022853"/>
    </source>
</evidence>
<dbReference type="Gene3D" id="1.25.40.10">
    <property type="entry name" value="Tetratricopeptide repeat domain"/>
    <property type="match status" value="1"/>
</dbReference>
<keyword evidence="16" id="KW-1185">Reference proteome</keyword>
<accession>A0AAF3FE58</accession>
<keyword evidence="5" id="KW-0158">Chromosome</keyword>
<dbReference type="SMART" id="SM00248">
    <property type="entry name" value="ANK"/>
    <property type="match status" value="3"/>
</dbReference>
<comment type="subcellular location">
    <subcellularLocation>
        <location evidence="2">Chromosome</location>
    </subcellularLocation>
    <subcellularLocation>
        <location evidence="1">Nucleus</location>
    </subcellularLocation>
</comment>
<dbReference type="WBParaSite" id="MBELARI_LOCUS5087">
    <property type="protein sequence ID" value="MBELARI_LOCUS5087"/>
    <property type="gene ID" value="MBELARI_LOCUS5087"/>
</dbReference>
<evidence type="ECO:0000256" key="12">
    <source>
        <dbReference type="ARBA" id="ARBA00023204"/>
    </source>
</evidence>
<evidence type="ECO:0000256" key="11">
    <source>
        <dbReference type="ARBA" id="ARBA00023043"/>
    </source>
</evidence>
<dbReference type="SUPFAM" id="SSF48403">
    <property type="entry name" value="Ankyrin repeat"/>
    <property type="match status" value="1"/>
</dbReference>
<dbReference type="Pfam" id="PF12796">
    <property type="entry name" value="Ank_2"/>
    <property type="match status" value="1"/>
</dbReference>
<reference evidence="17" key="1">
    <citation type="submission" date="2024-02" db="UniProtKB">
        <authorList>
            <consortium name="WormBaseParasite"/>
        </authorList>
    </citation>
    <scope>IDENTIFICATION</scope>
</reference>
<feature type="repeat" description="ANK" evidence="14">
    <location>
        <begin position="503"/>
        <end position="536"/>
    </location>
</feature>
<dbReference type="GO" id="GO:0031297">
    <property type="term" value="P:replication fork processing"/>
    <property type="evidence" value="ECO:0007669"/>
    <property type="project" value="TreeGrafter"/>
</dbReference>
<dbReference type="Proteomes" id="UP000887575">
    <property type="component" value="Unassembled WGS sequence"/>
</dbReference>
<feature type="compositionally biased region" description="Polar residues" evidence="15">
    <location>
        <begin position="793"/>
        <end position="810"/>
    </location>
</feature>
<dbReference type="InterPro" id="IPR052311">
    <property type="entry name" value="MMS22L-TONSL_complex_comp"/>
</dbReference>
<dbReference type="Gene3D" id="3.80.10.10">
    <property type="entry name" value="Ribonuclease Inhibitor"/>
    <property type="match status" value="1"/>
</dbReference>
<evidence type="ECO:0000256" key="7">
    <source>
        <dbReference type="ARBA" id="ARBA00022737"/>
    </source>
</evidence>
<evidence type="ECO:0000256" key="2">
    <source>
        <dbReference type="ARBA" id="ARBA00004286"/>
    </source>
</evidence>
<dbReference type="InterPro" id="IPR036770">
    <property type="entry name" value="Ankyrin_rpt-contain_sf"/>
</dbReference>
<dbReference type="InterPro" id="IPR001611">
    <property type="entry name" value="Leu-rich_rpt"/>
</dbReference>
<dbReference type="PANTHER" id="PTHR46358">
    <property type="entry name" value="TONSOKU-LIKE PROTEIN"/>
    <property type="match status" value="1"/>
</dbReference>
<dbReference type="PROSITE" id="PS50088">
    <property type="entry name" value="ANK_REPEAT"/>
    <property type="match status" value="2"/>
</dbReference>
<keyword evidence="9" id="KW-0802">TPR repeat</keyword>
<keyword evidence="12" id="KW-0234">DNA repair</keyword>